<sequence>MTRVVLALTRRSLRGSLRRPQFLAPLVIFPMLFLAVNVGGLTETTSLEGFPAVRGFLDFQLAGALTQSLLISGVTTGIASALEIEGGFFDRLVASPIPRVAIVLGRLVATGLLAGVQVLFFLGLGLLFGAEIVGGVPGVLVVLAIGVLAGIGFGAIGQAIALRARNASTVQGIFPLVLVVLFVSSAFFPRALLSAPADSIARFNPLSYLADGLRDPIISTVSLAPVLEGFAAAAGIAAVAMALSVLALRGRLREA</sequence>
<dbReference type="AlphaFoldDB" id="A0A6J4SLC4"/>
<organism evidence="7">
    <name type="scientific">uncultured Solirubrobacteraceae bacterium</name>
    <dbReference type="NCBI Taxonomy" id="1162706"/>
    <lineage>
        <taxon>Bacteria</taxon>
        <taxon>Bacillati</taxon>
        <taxon>Actinomycetota</taxon>
        <taxon>Thermoleophilia</taxon>
        <taxon>Solirubrobacterales</taxon>
        <taxon>Solirubrobacteraceae</taxon>
        <taxon>environmental samples</taxon>
    </lineage>
</organism>
<accession>A0A6J4SLC4</accession>
<feature type="transmembrane region" description="Helical" evidence="5">
    <location>
        <begin position="103"/>
        <end position="128"/>
    </location>
</feature>
<dbReference type="PROSITE" id="PS01023">
    <property type="entry name" value="PTR2_2"/>
    <property type="match status" value="1"/>
</dbReference>
<dbReference type="InterPro" id="IPR047817">
    <property type="entry name" value="ABC2_TM_bact-type"/>
</dbReference>
<dbReference type="Pfam" id="PF01061">
    <property type="entry name" value="ABC2_membrane"/>
    <property type="match status" value="1"/>
</dbReference>
<reference evidence="7" key="1">
    <citation type="submission" date="2020-02" db="EMBL/GenBank/DDBJ databases">
        <authorList>
            <person name="Meier V. D."/>
        </authorList>
    </citation>
    <scope>NUCLEOTIDE SEQUENCE</scope>
    <source>
        <strain evidence="7">AVDCRST_MAG53</strain>
    </source>
</reference>
<keyword evidence="2 5" id="KW-0812">Transmembrane</keyword>
<dbReference type="InterPro" id="IPR013525">
    <property type="entry name" value="ABC2_TM"/>
</dbReference>
<name>A0A6J4SLC4_9ACTN</name>
<feature type="transmembrane region" description="Helical" evidence="5">
    <location>
        <begin position="229"/>
        <end position="248"/>
    </location>
</feature>
<protein>
    <recommendedName>
        <fullName evidence="5">Transport permease protein</fullName>
    </recommendedName>
</protein>
<gene>
    <name evidence="7" type="ORF">AVDCRST_MAG53-2071</name>
</gene>
<dbReference type="GO" id="GO:0043190">
    <property type="term" value="C:ATP-binding cassette (ABC) transporter complex"/>
    <property type="evidence" value="ECO:0007669"/>
    <property type="project" value="InterPro"/>
</dbReference>
<comment type="similarity">
    <text evidence="5">Belongs to the ABC-2 integral membrane protein family.</text>
</comment>
<evidence type="ECO:0000313" key="7">
    <source>
        <dbReference type="EMBL" id="CAA9502226.1"/>
    </source>
</evidence>
<dbReference type="PANTHER" id="PTHR43229">
    <property type="entry name" value="NODULATION PROTEIN J"/>
    <property type="match status" value="1"/>
</dbReference>
<dbReference type="PIRSF" id="PIRSF006648">
    <property type="entry name" value="DrrB"/>
    <property type="match status" value="1"/>
</dbReference>
<dbReference type="GO" id="GO:0140359">
    <property type="term" value="F:ABC-type transporter activity"/>
    <property type="evidence" value="ECO:0007669"/>
    <property type="project" value="InterPro"/>
</dbReference>
<dbReference type="PANTHER" id="PTHR43229:SF3">
    <property type="entry name" value="ABC-TYPE MULTIDRUG TRANSPORT SYSTEM, PERMEASE COMPONENT"/>
    <property type="match status" value="1"/>
</dbReference>
<dbReference type="EMBL" id="CADCVR010000065">
    <property type="protein sequence ID" value="CAA9502226.1"/>
    <property type="molecule type" value="Genomic_DNA"/>
</dbReference>
<evidence type="ECO:0000256" key="5">
    <source>
        <dbReference type="RuleBase" id="RU361157"/>
    </source>
</evidence>
<evidence type="ECO:0000256" key="1">
    <source>
        <dbReference type="ARBA" id="ARBA00004141"/>
    </source>
</evidence>
<keyword evidence="4 5" id="KW-0472">Membrane</keyword>
<comment type="subcellular location">
    <subcellularLocation>
        <location evidence="5">Cell membrane</location>
        <topology evidence="5">Multi-pass membrane protein</topology>
    </subcellularLocation>
    <subcellularLocation>
        <location evidence="1">Membrane</location>
        <topology evidence="1">Multi-pass membrane protein</topology>
    </subcellularLocation>
</comment>
<feature type="transmembrane region" description="Helical" evidence="5">
    <location>
        <begin position="173"/>
        <end position="193"/>
    </location>
</feature>
<dbReference type="PROSITE" id="PS51012">
    <property type="entry name" value="ABC_TM2"/>
    <property type="match status" value="1"/>
</dbReference>
<dbReference type="GO" id="GO:0006857">
    <property type="term" value="P:oligopeptide transport"/>
    <property type="evidence" value="ECO:0007669"/>
    <property type="project" value="InterPro"/>
</dbReference>
<feature type="domain" description="ABC transmembrane type-2" evidence="6">
    <location>
        <begin position="21"/>
        <end position="251"/>
    </location>
</feature>
<feature type="transmembrane region" description="Helical" evidence="5">
    <location>
        <begin position="140"/>
        <end position="161"/>
    </location>
</feature>
<feature type="transmembrane region" description="Helical" evidence="5">
    <location>
        <begin position="21"/>
        <end position="41"/>
    </location>
</feature>
<dbReference type="InterPro" id="IPR000412">
    <property type="entry name" value="ABC_2_transport"/>
</dbReference>
<keyword evidence="5" id="KW-1003">Cell membrane</keyword>
<dbReference type="InterPro" id="IPR051784">
    <property type="entry name" value="Nod_factor_ABC_transporter"/>
</dbReference>
<keyword evidence="3 5" id="KW-1133">Transmembrane helix</keyword>
<keyword evidence="5" id="KW-0813">Transport</keyword>
<proteinExistence type="inferred from homology"/>
<evidence type="ECO:0000259" key="6">
    <source>
        <dbReference type="PROSITE" id="PS51012"/>
    </source>
</evidence>
<evidence type="ECO:0000256" key="4">
    <source>
        <dbReference type="ARBA" id="ARBA00023136"/>
    </source>
</evidence>
<feature type="transmembrane region" description="Helical" evidence="5">
    <location>
        <begin position="61"/>
        <end position="82"/>
    </location>
</feature>
<evidence type="ECO:0000256" key="3">
    <source>
        <dbReference type="ARBA" id="ARBA00022989"/>
    </source>
</evidence>
<evidence type="ECO:0000256" key="2">
    <source>
        <dbReference type="ARBA" id="ARBA00022692"/>
    </source>
</evidence>
<dbReference type="InterPro" id="IPR018456">
    <property type="entry name" value="PTR2_symporter_CS"/>
</dbReference>